<dbReference type="GO" id="GO:0006508">
    <property type="term" value="P:proteolysis"/>
    <property type="evidence" value="ECO:0007669"/>
    <property type="project" value="UniProtKB-KW"/>
</dbReference>
<dbReference type="Pfam" id="PF00082">
    <property type="entry name" value="Peptidase_S8"/>
    <property type="match status" value="1"/>
</dbReference>
<evidence type="ECO:0000256" key="7">
    <source>
        <dbReference type="SAM" id="SignalP"/>
    </source>
</evidence>
<feature type="chain" id="PRO_5016588957" evidence="7">
    <location>
        <begin position="20"/>
        <end position="386"/>
    </location>
</feature>
<dbReference type="Pfam" id="PF05922">
    <property type="entry name" value="Inhibitor_I9"/>
    <property type="match status" value="1"/>
</dbReference>
<dbReference type="InterPro" id="IPR022398">
    <property type="entry name" value="Peptidase_S8_His-AS"/>
</dbReference>
<accession>A0A369JS90</accession>
<dbReference type="Proteomes" id="UP000076154">
    <property type="component" value="Unassembled WGS sequence"/>
</dbReference>
<evidence type="ECO:0000313" key="11">
    <source>
        <dbReference type="Proteomes" id="UP000076154"/>
    </source>
</evidence>
<feature type="active site" description="Charge relay system" evidence="5">
    <location>
        <position position="178"/>
    </location>
</feature>
<keyword evidence="2 5" id="KW-0645">Protease</keyword>
<dbReference type="PROSITE" id="PS00138">
    <property type="entry name" value="SUBTILASE_SER"/>
    <property type="match status" value="1"/>
</dbReference>
<evidence type="ECO:0000256" key="5">
    <source>
        <dbReference type="PROSITE-ProRule" id="PRU01240"/>
    </source>
</evidence>
<keyword evidence="4 5" id="KW-0720">Serine protease</keyword>
<dbReference type="SUPFAM" id="SSF54897">
    <property type="entry name" value="Protease propeptides/inhibitors"/>
    <property type="match status" value="1"/>
</dbReference>
<dbReference type="Gene3D" id="3.40.50.200">
    <property type="entry name" value="Peptidase S8/S53 domain"/>
    <property type="match status" value="1"/>
</dbReference>
<evidence type="ECO:0000259" key="9">
    <source>
        <dbReference type="Pfam" id="PF05922"/>
    </source>
</evidence>
<gene>
    <name evidence="10" type="primary">PR1_1</name>
    <name evidence="10" type="ORF">Hypma_011300</name>
</gene>
<dbReference type="InParanoid" id="A0A369JS90"/>
<dbReference type="PRINTS" id="PR00723">
    <property type="entry name" value="SUBTILISIN"/>
</dbReference>
<feature type="domain" description="Peptidase S8/S53" evidence="8">
    <location>
        <begin position="138"/>
        <end position="364"/>
    </location>
</feature>
<keyword evidence="3 5" id="KW-0378">Hydrolase</keyword>
<dbReference type="AlphaFoldDB" id="A0A369JS90"/>
<evidence type="ECO:0000256" key="3">
    <source>
        <dbReference type="ARBA" id="ARBA00022801"/>
    </source>
</evidence>
<dbReference type="EMBL" id="LUEZ02000054">
    <property type="protein sequence ID" value="RDB21646.1"/>
    <property type="molecule type" value="Genomic_DNA"/>
</dbReference>
<dbReference type="InterPro" id="IPR034193">
    <property type="entry name" value="PCSK9_ProteinaseK-like"/>
</dbReference>
<dbReference type="PANTHER" id="PTHR43806">
    <property type="entry name" value="PEPTIDASE S8"/>
    <property type="match status" value="1"/>
</dbReference>
<dbReference type="FunFam" id="3.40.50.200:FF:000007">
    <property type="entry name" value="Subtilisin-like serine protease"/>
    <property type="match status" value="1"/>
</dbReference>
<evidence type="ECO:0000259" key="8">
    <source>
        <dbReference type="Pfam" id="PF00082"/>
    </source>
</evidence>
<dbReference type="SUPFAM" id="SSF52743">
    <property type="entry name" value="Subtilisin-like"/>
    <property type="match status" value="1"/>
</dbReference>
<keyword evidence="11" id="KW-1185">Reference proteome</keyword>
<dbReference type="Gene3D" id="3.30.70.80">
    <property type="entry name" value="Peptidase S8 propeptide/proteinase inhibitor I9"/>
    <property type="match status" value="1"/>
</dbReference>
<keyword evidence="7" id="KW-0732">Signal</keyword>
<evidence type="ECO:0000256" key="1">
    <source>
        <dbReference type="ARBA" id="ARBA00011073"/>
    </source>
</evidence>
<name>A0A369JS90_HYPMA</name>
<dbReference type="GO" id="GO:0005615">
    <property type="term" value="C:extracellular space"/>
    <property type="evidence" value="ECO:0007669"/>
    <property type="project" value="TreeGrafter"/>
</dbReference>
<dbReference type="PANTHER" id="PTHR43806:SF11">
    <property type="entry name" value="CEREVISIN-RELATED"/>
    <property type="match status" value="1"/>
</dbReference>
<dbReference type="CDD" id="cd04077">
    <property type="entry name" value="Peptidases_S8_PCSK9_ProteinaseK_like"/>
    <property type="match status" value="1"/>
</dbReference>
<dbReference type="OrthoDB" id="19448at2759"/>
<feature type="domain" description="Inhibitor I9" evidence="9">
    <location>
        <begin position="56"/>
        <end position="99"/>
    </location>
</feature>
<comment type="caution">
    <text evidence="10">The sequence shown here is derived from an EMBL/GenBank/DDBJ whole genome shotgun (WGS) entry which is preliminary data.</text>
</comment>
<protein>
    <submittedName>
        <fullName evidence="10">Cuticle-degrading protease</fullName>
    </submittedName>
</protein>
<dbReference type="STRING" id="39966.A0A369JS90"/>
<evidence type="ECO:0000256" key="2">
    <source>
        <dbReference type="ARBA" id="ARBA00022670"/>
    </source>
</evidence>
<comment type="similarity">
    <text evidence="1 5 6">Belongs to the peptidase S8 family.</text>
</comment>
<feature type="signal peptide" evidence="7">
    <location>
        <begin position="1"/>
        <end position="19"/>
    </location>
</feature>
<dbReference type="InterPro" id="IPR010259">
    <property type="entry name" value="S8pro/Inhibitor_I9"/>
</dbReference>
<dbReference type="InterPro" id="IPR036852">
    <property type="entry name" value="Peptidase_S8/S53_dom_sf"/>
</dbReference>
<feature type="active site" description="Charge relay system" evidence="5">
    <location>
        <position position="147"/>
    </location>
</feature>
<dbReference type="InterPro" id="IPR023827">
    <property type="entry name" value="Peptidase_S8_Asp-AS"/>
</dbReference>
<dbReference type="InterPro" id="IPR000209">
    <property type="entry name" value="Peptidase_S8/S53_dom"/>
</dbReference>
<dbReference type="InterPro" id="IPR023828">
    <property type="entry name" value="Peptidase_S8_Ser-AS"/>
</dbReference>
<dbReference type="InterPro" id="IPR015500">
    <property type="entry name" value="Peptidase_S8_subtilisin-rel"/>
</dbReference>
<sequence length="386" mass="38890">MRFFTAVLTAVALAAPVFAGPTPLRTVEKYQGQTTGKYIVKLKDGASKSAIFSKLKNSTVTHDWKLINGFAGDLDSATVNLLRASPDVEYIAEDGIVHTFVTQTNAPWGLARLSQDARLSNQDTSALTFTYTYDASAGAGVDIYIIDTGVFTTHSQFGGRARWGATFGGYASADGNGHGTHVSGTAAGSQFGVAKAANIIAVKVLSDGGSGSLADVVSGINWVATAAAASGRPSVASLSLGGGVSTPLDNAVTALTVAGIHVTVAAGNSNADASTTSPARAPAVITVGASTIADARASFSNFGSVVDIFAPGQNVISSWIGSTTATNNISGTSMATPHIAGLVAYLIAKNGNSSPASIAATIQSLSVKNALSGIPSGTVNFLANNA</sequence>
<dbReference type="GO" id="GO:0004252">
    <property type="term" value="F:serine-type endopeptidase activity"/>
    <property type="evidence" value="ECO:0007669"/>
    <property type="project" value="UniProtKB-UniRule"/>
</dbReference>
<evidence type="ECO:0000256" key="4">
    <source>
        <dbReference type="ARBA" id="ARBA00022825"/>
    </source>
</evidence>
<dbReference type="PROSITE" id="PS51892">
    <property type="entry name" value="SUBTILASE"/>
    <property type="match status" value="1"/>
</dbReference>
<organism evidence="10 11">
    <name type="scientific">Hypsizygus marmoreus</name>
    <name type="common">White beech mushroom</name>
    <name type="synonym">Agaricus marmoreus</name>
    <dbReference type="NCBI Taxonomy" id="39966"/>
    <lineage>
        <taxon>Eukaryota</taxon>
        <taxon>Fungi</taxon>
        <taxon>Dikarya</taxon>
        <taxon>Basidiomycota</taxon>
        <taxon>Agaricomycotina</taxon>
        <taxon>Agaricomycetes</taxon>
        <taxon>Agaricomycetidae</taxon>
        <taxon>Agaricales</taxon>
        <taxon>Tricholomatineae</taxon>
        <taxon>Lyophyllaceae</taxon>
        <taxon>Hypsizygus</taxon>
    </lineage>
</organism>
<dbReference type="InterPro" id="IPR037045">
    <property type="entry name" value="S8pro/Inhibitor_I9_sf"/>
</dbReference>
<dbReference type="PROSITE" id="PS00137">
    <property type="entry name" value="SUBTILASE_HIS"/>
    <property type="match status" value="1"/>
</dbReference>
<proteinExistence type="inferred from homology"/>
<reference evidence="10" key="1">
    <citation type="submission" date="2018-04" db="EMBL/GenBank/DDBJ databases">
        <title>Whole genome sequencing of Hypsizygus marmoreus.</title>
        <authorList>
            <person name="Choi I.-G."/>
            <person name="Min B."/>
            <person name="Kim J.-G."/>
            <person name="Kim S."/>
            <person name="Oh Y.-L."/>
            <person name="Kong W.-S."/>
            <person name="Park H."/>
            <person name="Jeong J."/>
            <person name="Song E.-S."/>
        </authorList>
    </citation>
    <scope>NUCLEOTIDE SEQUENCE [LARGE SCALE GENOMIC DNA]</scope>
    <source>
        <strain evidence="10">51987-8</strain>
    </source>
</reference>
<evidence type="ECO:0000256" key="6">
    <source>
        <dbReference type="RuleBase" id="RU003355"/>
    </source>
</evidence>
<dbReference type="PROSITE" id="PS00136">
    <property type="entry name" value="SUBTILASE_ASP"/>
    <property type="match status" value="1"/>
</dbReference>
<feature type="active site" description="Charge relay system" evidence="5">
    <location>
        <position position="333"/>
    </location>
</feature>
<dbReference type="InterPro" id="IPR050131">
    <property type="entry name" value="Peptidase_S8_subtilisin-like"/>
</dbReference>
<evidence type="ECO:0000313" key="10">
    <source>
        <dbReference type="EMBL" id="RDB21646.1"/>
    </source>
</evidence>